<dbReference type="InterPro" id="IPR005807">
    <property type="entry name" value="SecE_bac"/>
</dbReference>
<dbReference type="GO" id="GO:0065002">
    <property type="term" value="P:intracellular protein transmembrane transport"/>
    <property type="evidence" value="ECO:0007669"/>
    <property type="project" value="UniProtKB-UniRule"/>
</dbReference>
<dbReference type="GO" id="GO:0043952">
    <property type="term" value="P:protein transport by the Sec complex"/>
    <property type="evidence" value="ECO:0007669"/>
    <property type="project" value="UniProtKB-UniRule"/>
</dbReference>
<sequence>MANIGQFFKEVRVEMSKVVWPTQRQLVVYTIIVIVVCLILAGFLGLLDLGFQTILTKYILN</sequence>
<evidence type="ECO:0000256" key="8">
    <source>
        <dbReference type="ARBA" id="ARBA00023136"/>
    </source>
</evidence>
<dbReference type="GO" id="GO:0009306">
    <property type="term" value="P:protein secretion"/>
    <property type="evidence" value="ECO:0007669"/>
    <property type="project" value="UniProtKB-UniRule"/>
</dbReference>
<dbReference type="Pfam" id="PF00584">
    <property type="entry name" value="SecE"/>
    <property type="match status" value="1"/>
</dbReference>
<name>A0A1F8H5N5_9BACT</name>
<dbReference type="Gene3D" id="1.20.5.1030">
    <property type="entry name" value="Preprotein translocase secy subunit"/>
    <property type="match status" value="1"/>
</dbReference>
<dbReference type="GO" id="GO:0005886">
    <property type="term" value="C:plasma membrane"/>
    <property type="evidence" value="ECO:0007669"/>
    <property type="project" value="UniProtKB-SubCell"/>
</dbReference>
<proteinExistence type="inferred from homology"/>
<keyword evidence="5 9" id="KW-0653">Protein transport</keyword>
<comment type="subcellular location">
    <subcellularLocation>
        <location evidence="9">Cell membrane</location>
        <topology evidence="9">Single-pass membrane protein</topology>
    </subcellularLocation>
    <subcellularLocation>
        <location evidence="1">Membrane</location>
    </subcellularLocation>
</comment>
<comment type="function">
    <text evidence="9">Essential subunit of the Sec protein translocation channel SecYEG. Clamps together the 2 halves of SecY. May contact the channel plug during translocation.</text>
</comment>
<dbReference type="Proteomes" id="UP000178155">
    <property type="component" value="Unassembled WGS sequence"/>
</dbReference>
<organism evidence="10 11">
    <name type="scientific">Candidatus Yanofskybacteria bacterium RIFCSPLOWO2_02_FULL_47_9b</name>
    <dbReference type="NCBI Taxonomy" id="1802708"/>
    <lineage>
        <taxon>Bacteria</taxon>
        <taxon>Candidatus Yanofskyibacteriota</taxon>
    </lineage>
</organism>
<dbReference type="PANTHER" id="PTHR33910">
    <property type="entry name" value="PROTEIN TRANSLOCASE SUBUNIT SECE"/>
    <property type="match status" value="1"/>
</dbReference>
<keyword evidence="4 9" id="KW-0812">Transmembrane</keyword>
<evidence type="ECO:0000256" key="1">
    <source>
        <dbReference type="ARBA" id="ARBA00004370"/>
    </source>
</evidence>
<dbReference type="PROSITE" id="PS01067">
    <property type="entry name" value="SECE_SEC61G"/>
    <property type="match status" value="1"/>
</dbReference>
<dbReference type="PANTHER" id="PTHR33910:SF1">
    <property type="entry name" value="PROTEIN TRANSLOCASE SUBUNIT SECE"/>
    <property type="match status" value="1"/>
</dbReference>
<dbReference type="GO" id="GO:0008320">
    <property type="term" value="F:protein transmembrane transporter activity"/>
    <property type="evidence" value="ECO:0007669"/>
    <property type="project" value="UniProtKB-UniRule"/>
</dbReference>
<evidence type="ECO:0000256" key="5">
    <source>
        <dbReference type="ARBA" id="ARBA00022927"/>
    </source>
</evidence>
<keyword evidence="8 9" id="KW-0472">Membrane</keyword>
<comment type="caution">
    <text evidence="10">The sequence shown here is derived from an EMBL/GenBank/DDBJ whole genome shotgun (WGS) entry which is preliminary data.</text>
</comment>
<dbReference type="InterPro" id="IPR001901">
    <property type="entry name" value="Translocase_SecE/Sec61-g"/>
</dbReference>
<evidence type="ECO:0000256" key="4">
    <source>
        <dbReference type="ARBA" id="ARBA00022692"/>
    </source>
</evidence>
<keyword evidence="3 9" id="KW-1003">Cell membrane</keyword>
<reference evidence="10 11" key="1">
    <citation type="journal article" date="2016" name="Nat. Commun.">
        <title>Thousands of microbial genomes shed light on interconnected biogeochemical processes in an aquifer system.</title>
        <authorList>
            <person name="Anantharaman K."/>
            <person name="Brown C.T."/>
            <person name="Hug L.A."/>
            <person name="Sharon I."/>
            <person name="Castelle C.J."/>
            <person name="Probst A.J."/>
            <person name="Thomas B.C."/>
            <person name="Singh A."/>
            <person name="Wilkins M.J."/>
            <person name="Karaoz U."/>
            <person name="Brodie E.L."/>
            <person name="Williams K.H."/>
            <person name="Hubbard S.S."/>
            <person name="Banfield J.F."/>
        </authorList>
    </citation>
    <scope>NUCLEOTIDE SEQUENCE [LARGE SCALE GENOMIC DNA]</scope>
</reference>
<dbReference type="AlphaFoldDB" id="A0A1F8H5N5"/>
<dbReference type="GO" id="GO:0006605">
    <property type="term" value="P:protein targeting"/>
    <property type="evidence" value="ECO:0007669"/>
    <property type="project" value="UniProtKB-UniRule"/>
</dbReference>
<evidence type="ECO:0000256" key="9">
    <source>
        <dbReference type="HAMAP-Rule" id="MF_00422"/>
    </source>
</evidence>
<evidence type="ECO:0000313" key="11">
    <source>
        <dbReference type="Proteomes" id="UP000178155"/>
    </source>
</evidence>
<comment type="subunit">
    <text evidence="9">Component of the Sec protein translocase complex. Heterotrimer consisting of SecY, SecE and SecG subunits. The heterotrimers can form oligomers, although 1 heterotrimer is thought to be able to translocate proteins. Interacts with the ribosome. Interacts with SecDF, and other proteins may be involved. Interacts with SecA.</text>
</comment>
<dbReference type="EMBL" id="MGKW01000044">
    <property type="protein sequence ID" value="OGN32924.1"/>
    <property type="molecule type" value="Genomic_DNA"/>
</dbReference>
<evidence type="ECO:0000256" key="7">
    <source>
        <dbReference type="ARBA" id="ARBA00023010"/>
    </source>
</evidence>
<dbReference type="NCBIfam" id="TIGR00964">
    <property type="entry name" value="secE_bact"/>
    <property type="match status" value="1"/>
</dbReference>
<comment type="similarity">
    <text evidence="9">Belongs to the SecE/SEC61-gamma family.</text>
</comment>
<keyword evidence="2 9" id="KW-0813">Transport</keyword>
<dbReference type="InterPro" id="IPR038379">
    <property type="entry name" value="SecE_sf"/>
</dbReference>
<keyword evidence="6 9" id="KW-1133">Transmembrane helix</keyword>
<gene>
    <name evidence="9" type="primary">secE</name>
    <name evidence="10" type="ORF">A3I39_02330</name>
</gene>
<evidence type="ECO:0000256" key="3">
    <source>
        <dbReference type="ARBA" id="ARBA00022475"/>
    </source>
</evidence>
<accession>A0A1F8H5N5</accession>
<evidence type="ECO:0000256" key="2">
    <source>
        <dbReference type="ARBA" id="ARBA00022448"/>
    </source>
</evidence>
<dbReference type="HAMAP" id="MF_00422">
    <property type="entry name" value="SecE"/>
    <property type="match status" value="1"/>
</dbReference>
<feature type="transmembrane region" description="Helical" evidence="9">
    <location>
        <begin position="26"/>
        <end position="47"/>
    </location>
</feature>
<protein>
    <recommendedName>
        <fullName evidence="9">Protein translocase subunit SecE</fullName>
    </recommendedName>
</protein>
<keyword evidence="7 9" id="KW-0811">Translocation</keyword>
<evidence type="ECO:0000256" key="6">
    <source>
        <dbReference type="ARBA" id="ARBA00022989"/>
    </source>
</evidence>
<evidence type="ECO:0000313" key="10">
    <source>
        <dbReference type="EMBL" id="OGN32924.1"/>
    </source>
</evidence>